<dbReference type="InterPro" id="IPR036514">
    <property type="entry name" value="SGNH_hydro_sf"/>
</dbReference>
<feature type="signal peptide" evidence="1">
    <location>
        <begin position="1"/>
        <end position="23"/>
    </location>
</feature>
<organism evidence="2 3">
    <name type="scientific">Rhynchosporium graminicola</name>
    <dbReference type="NCBI Taxonomy" id="2792576"/>
    <lineage>
        <taxon>Eukaryota</taxon>
        <taxon>Fungi</taxon>
        <taxon>Dikarya</taxon>
        <taxon>Ascomycota</taxon>
        <taxon>Pezizomycotina</taxon>
        <taxon>Leotiomycetes</taxon>
        <taxon>Helotiales</taxon>
        <taxon>Ploettnerulaceae</taxon>
        <taxon>Rhynchosporium</taxon>
    </lineage>
</organism>
<dbReference type="EMBL" id="FJUW01000042">
    <property type="protein sequence ID" value="CZT07476.1"/>
    <property type="molecule type" value="Genomic_DNA"/>
</dbReference>
<dbReference type="InterPro" id="IPR037460">
    <property type="entry name" value="SEST-like"/>
</dbReference>
<evidence type="ECO:0000313" key="2">
    <source>
        <dbReference type="EMBL" id="CZT07476.1"/>
    </source>
</evidence>
<dbReference type="PANTHER" id="PTHR35040">
    <property type="match status" value="1"/>
</dbReference>
<feature type="chain" id="PRO_5009446828" description="Fibronectin type-III domain-containing protein" evidence="1">
    <location>
        <begin position="24"/>
        <end position="1024"/>
    </location>
</feature>
<gene>
    <name evidence="2" type="ORF">RCO7_09751</name>
</gene>
<keyword evidence="1" id="KW-0732">Signal</keyword>
<sequence>MLAMWPSTCSIALMLAFVHSIRAMPHSASFPSYRDPAENATFDARNLMSRQGDDGFDPSDLSFITRLAAIGDSYSAGIGAGDRLGLHSENGGQTHWRCSRYDHAYPNLINNDPRLGDPANRKFQFQSCSGAVIADVINTQIPLINPNQQVILLSAGGNDIGLLEIMNQCIFQFAVLNAEQVIVAKYEAFTNKKFKFAEDFDFDAAGMGCEGQLEASRKLIDSPTFSSNLDALLQAAKNKLEFAEQGGMIYYTGSLTRSKFLRGANEAIDMLNSGPKISQQNAIALPGLLGYMCRDQKLTRSHRRTMNELVDAVNAKIAIAVEKAGNRVKFVDYDQYVGYFNGRFCEAGVDEATKESETRQGLMFYEMSTWDVFGGSPWKRDTNGVPSDTFVGRISQLAQLTLLIDPKAQLVNEHFIESGQNDILSAAFAAPTESKLTILGFEVPNMLPDGYGRVFHPKILLHELIANLVIYHMVDWNSQHNGFAAIPEQQELSTCLYHPPTTEPTTRQGQQIAIASYINPLGDPASWQRLLEYDASKVSVLVANVLNGPDYVVNTAWKSVIDQIAAGGKTIIGYVRTRYLGVSKQRFTTRLGSHDLADWASQIEQDIDKWFELYGTSLGGIFFDEGWPECGPNNIYADLYAYINNYTKRKHPGAFTVLNPGSPIAQCFEDTMDTLLTFESSFETYTSKYVPNDWTPKDPRKIWHIIYRVPQDQVAAVAALALTRHAGLLEMTDDDNPNPYDTLSNSAYMEAAVNAVAGGKPHITSPAEATGSQVHVAGIPSDSIVSSSDYSSVTLGWSAVGDALGYAVYMNGTQILELPPSLNRATIGMIEPGTANIAFEVRTVLASGDRGGSPRSISASTKELPKNGTMTNISFERNGGSVTYTADVLVPYAFVRLFLGVKDVGMGIAHGWPIEAEKLWGAGTQLHEVVNYLVEGNEFYSGFFKYSGTWYEASKNNADWGWAPIGTAPQQQNGYTHTWVVPIAGTDIDPKEYVIQGQGYAPVKNVLMGSTRFYQSTCILCPPK</sequence>
<dbReference type="InterPro" id="IPR021986">
    <property type="entry name" value="Spherulin4"/>
</dbReference>
<proteinExistence type="predicted"/>
<accession>A0A1E1LAF6</accession>
<dbReference type="InParanoid" id="A0A1E1LAF6"/>
<evidence type="ECO:0000313" key="3">
    <source>
        <dbReference type="Proteomes" id="UP000178129"/>
    </source>
</evidence>
<evidence type="ECO:0000256" key="1">
    <source>
        <dbReference type="SAM" id="SignalP"/>
    </source>
</evidence>
<comment type="caution">
    <text evidence="2">The sequence shown here is derived from an EMBL/GenBank/DDBJ whole genome shotgun (WGS) entry which is preliminary data.</text>
</comment>
<dbReference type="Pfam" id="PF12138">
    <property type="entry name" value="Spherulin4"/>
    <property type="match status" value="1"/>
</dbReference>
<dbReference type="Proteomes" id="UP000178129">
    <property type="component" value="Unassembled WGS sequence"/>
</dbReference>
<dbReference type="Gene3D" id="3.40.50.1110">
    <property type="entry name" value="SGNH hydrolase"/>
    <property type="match status" value="1"/>
</dbReference>
<name>A0A1E1LAF6_9HELO</name>
<evidence type="ECO:0008006" key="4">
    <source>
        <dbReference type="Google" id="ProtNLM"/>
    </source>
</evidence>
<keyword evidence="3" id="KW-1185">Reference proteome</keyword>
<dbReference type="CDD" id="cd01823">
    <property type="entry name" value="SEST_like"/>
    <property type="match status" value="1"/>
</dbReference>
<dbReference type="GO" id="GO:0016788">
    <property type="term" value="F:hydrolase activity, acting on ester bonds"/>
    <property type="evidence" value="ECO:0007669"/>
    <property type="project" value="InterPro"/>
</dbReference>
<dbReference type="SUPFAM" id="SSF52266">
    <property type="entry name" value="SGNH hydrolase"/>
    <property type="match status" value="1"/>
</dbReference>
<protein>
    <recommendedName>
        <fullName evidence="4">Fibronectin type-III domain-containing protein</fullName>
    </recommendedName>
</protein>
<dbReference type="AlphaFoldDB" id="A0A1E1LAF6"/>
<reference evidence="3" key="1">
    <citation type="submission" date="2016-03" db="EMBL/GenBank/DDBJ databases">
        <authorList>
            <person name="Ploux O."/>
        </authorList>
    </citation>
    <scope>NUCLEOTIDE SEQUENCE [LARGE SCALE GENOMIC DNA]</scope>
    <source>
        <strain evidence="3">UK7</strain>
    </source>
</reference>
<dbReference type="PANTHER" id="PTHR35040:SF7">
    <property type="entry name" value="FIBRONECTIN TYPE-III DOMAIN-CONTAINING PROTEIN-RELATED"/>
    <property type="match status" value="1"/>
</dbReference>